<feature type="region of interest" description="Disordered" evidence="1">
    <location>
        <begin position="796"/>
        <end position="930"/>
    </location>
</feature>
<feature type="compositionally biased region" description="Polar residues" evidence="1">
    <location>
        <begin position="908"/>
        <end position="922"/>
    </location>
</feature>
<feature type="compositionally biased region" description="Polar residues" evidence="1">
    <location>
        <begin position="38"/>
        <end position="49"/>
    </location>
</feature>
<dbReference type="EMBL" id="BAABME010000258">
    <property type="protein sequence ID" value="GAA0141215.1"/>
    <property type="molecule type" value="Genomic_DNA"/>
</dbReference>
<feature type="region of interest" description="Disordered" evidence="1">
    <location>
        <begin position="1"/>
        <end position="57"/>
    </location>
</feature>
<gene>
    <name evidence="2" type="ORF">LIER_02411</name>
</gene>
<protein>
    <submittedName>
        <fullName evidence="2">Histone modifying enzyme</fullName>
    </submittedName>
</protein>
<feature type="compositionally biased region" description="Pro residues" evidence="1">
    <location>
        <begin position="12"/>
        <end position="22"/>
    </location>
</feature>
<organism evidence="2 3">
    <name type="scientific">Lithospermum erythrorhizon</name>
    <name type="common">Purple gromwell</name>
    <name type="synonym">Lithospermum officinale var. erythrorhizon</name>
    <dbReference type="NCBI Taxonomy" id="34254"/>
    <lineage>
        <taxon>Eukaryota</taxon>
        <taxon>Viridiplantae</taxon>
        <taxon>Streptophyta</taxon>
        <taxon>Embryophyta</taxon>
        <taxon>Tracheophyta</taxon>
        <taxon>Spermatophyta</taxon>
        <taxon>Magnoliopsida</taxon>
        <taxon>eudicotyledons</taxon>
        <taxon>Gunneridae</taxon>
        <taxon>Pentapetalae</taxon>
        <taxon>asterids</taxon>
        <taxon>lamiids</taxon>
        <taxon>Boraginales</taxon>
        <taxon>Boraginaceae</taxon>
        <taxon>Boraginoideae</taxon>
        <taxon>Lithospermeae</taxon>
        <taxon>Lithospermum</taxon>
    </lineage>
</organism>
<sequence>METPPSSATDPPLSPPTQPQLPSPIHQNPHTLEPPNPQQFIQDLSNPGMNSDKDPNFTVDLHFASPSNLFRLPSFKRKKGKPNFKKQQAIERKIQTLLDKIRPIPFSPSKILYFAKHEKLLVKLGLWDFVHIEFDKSVRADLIAQLVATYDSKARYSYVNGVRIRVNRTDLGRAFKLPVIKLPLKKEKVSGVGEGVEVELDSLSEEEIGFIEDFVSNWLLLHEDTWMMPGEVLNWIKVIRDGHLEKVDWAGLFWFMVEKELTKGEQLVDCYYASHLQYLIKCQREEVVSACEPYKVDLEGEEKEVVLAGEPDKVDLNEKEIDVAGESGKVDFNGEEKEVVVGVSNENYLQEDTTNEVEKEDFDVGVVSRRVDLNEEENEGGLAEGSLEVYPISDVQKEDADVPKRPNIELTLGDDTRSEEEIVEEEEKVHDAEMMDLEEENEHADDDNPGKWQLDTENTVSEHTLQRCNMGVGNELYNYGGVKEEVEDIEEEGEEEAEDTFDILENHDTLLGDGLTGNFLQAMQETKLEFSSHEQLHSQPDIGLIASRNDMQHTDSAGPSLYGNGSKRAIEHMSENTQNCNSKRLRIDGPWNNESPNFGMCMDGVQQFITRATMLYEAKEQSLEQSNMNQQILLNEVQKRDNVIEHLHKSQCEVNQVMQKKDEEIYRLERELHVMGNLLDGYRGALKVTQKAFAEYKQLFPQPEESIYKDAGPGGLMLTTEEIERRRRKQQEDYRSNCLMLEHKAKEAEDGYACQFTAFIGKVHELDGRLVGLENEMMELKKRSGCCGGTETEQLISSKTSMPGIETGQLISSKTSMPGDDEGTECTEAEQLISINTSRPGDDEGMENGQPVSKETSMLEQPSSGEIDTTDNCEGMENEELIPREASVPEQPDSSNTDVPDIAEGTENEGSVSSDISMPDNDQGTETEQN</sequence>
<dbReference type="PANTHER" id="PTHR35120">
    <property type="entry name" value="HISTONE ACETYLTRANSFERASE KAT6B-LIKE"/>
    <property type="match status" value="1"/>
</dbReference>
<dbReference type="PANTHER" id="PTHR35120:SF2">
    <property type="entry name" value="AMINOTRANSFERASE-LIKE PLANT MOBILE DOMAIN-CONTAINING PROTEIN"/>
    <property type="match status" value="1"/>
</dbReference>
<comment type="caution">
    <text evidence="2">The sequence shown here is derived from an EMBL/GenBank/DDBJ whole genome shotgun (WGS) entry which is preliminary data.</text>
</comment>
<accession>A0AAV3NT41</accession>
<reference evidence="2 3" key="1">
    <citation type="submission" date="2024-01" db="EMBL/GenBank/DDBJ databases">
        <title>The complete chloroplast genome sequence of Lithospermum erythrorhizon: insights into the phylogenetic relationship among Boraginaceae species and the maternal lineages of purple gromwells.</title>
        <authorList>
            <person name="Okada T."/>
            <person name="Watanabe K."/>
        </authorList>
    </citation>
    <scope>NUCLEOTIDE SEQUENCE [LARGE SCALE GENOMIC DNA]</scope>
</reference>
<name>A0AAV3NT41_LITER</name>
<evidence type="ECO:0000313" key="3">
    <source>
        <dbReference type="Proteomes" id="UP001454036"/>
    </source>
</evidence>
<evidence type="ECO:0000313" key="2">
    <source>
        <dbReference type="EMBL" id="GAA0141215.1"/>
    </source>
</evidence>
<dbReference type="AlphaFoldDB" id="A0AAV3NT41"/>
<proteinExistence type="predicted"/>
<feature type="compositionally biased region" description="Acidic residues" evidence="1">
    <location>
        <begin position="819"/>
        <end position="828"/>
    </location>
</feature>
<evidence type="ECO:0000256" key="1">
    <source>
        <dbReference type="SAM" id="MobiDB-lite"/>
    </source>
</evidence>
<dbReference type="Proteomes" id="UP001454036">
    <property type="component" value="Unassembled WGS sequence"/>
</dbReference>
<feature type="compositionally biased region" description="Polar residues" evidence="1">
    <location>
        <begin position="850"/>
        <end position="867"/>
    </location>
</feature>
<feature type="compositionally biased region" description="Acidic residues" evidence="1">
    <location>
        <begin position="868"/>
        <end position="880"/>
    </location>
</feature>
<keyword evidence="3" id="KW-1185">Reference proteome</keyword>